<dbReference type="Pfam" id="PF07075">
    <property type="entry name" value="NamZ_N"/>
    <property type="match status" value="1"/>
</dbReference>
<dbReference type="InterPro" id="IPR008302">
    <property type="entry name" value="NamZ"/>
</dbReference>
<evidence type="ECO:0000313" key="4">
    <source>
        <dbReference type="EMBL" id="AAP98733.1"/>
    </source>
</evidence>
<keyword evidence="5" id="KW-1185">Reference proteome</keyword>
<sequence length="424" mass="47815">MMFFQFLSFTMKKIFYSFVLLSCIFPYVGCAQVFVGLDRIFSEGEYTRCIQGKKIALISHSAAINSRGQDALSVFYSRKHDCTVEILCTLEHGYYGATPTETVGNQPSRYPNLRSVSLYGVKEVPKEVAEHCDVFVYDVQDIGVRSYSFVTVLMQIVKASERYGKQLIVLDRPNPMGGRIVDGPLPNPTTSGSLAIPYCYGMTPGELALFFKKTYAPNANVVVIPMKGWNRSMTFDETGLIWMPTSPQMPDPQSPFFYAATGILGALSVASIGVGYTLPFKVLGAPWMDGEKVADELNRMKLPGVLFLPFFYEPFFGKYKMEMCSGVLLVLQDPKIFYPVETQCTIWGVLKALYPKQVEQTLKSIERIPARRSSICNLFGGDEFLSISHKERYIVWPLRRLCKESRESFHQLRSSCLLSEYAES</sequence>
<gene>
    <name evidence="4" type="ordered locus">CpB0804</name>
</gene>
<name>A0ABN3YS50_CHLPN</name>
<keyword evidence="1" id="KW-1133">Transmembrane helix</keyword>
<dbReference type="Gene3D" id="3.90.1150.140">
    <property type="match status" value="1"/>
</dbReference>
<evidence type="ECO:0008006" key="6">
    <source>
        <dbReference type="Google" id="ProtNLM"/>
    </source>
</evidence>
<proteinExistence type="predicted"/>
<organism evidence="4 5">
    <name type="scientific">Chlamydia pneumoniae</name>
    <name type="common">Chlamydophila pneumoniae</name>
    <dbReference type="NCBI Taxonomy" id="83558"/>
    <lineage>
        <taxon>Bacteria</taxon>
        <taxon>Pseudomonadati</taxon>
        <taxon>Chlamydiota</taxon>
        <taxon>Chlamydiia</taxon>
        <taxon>Chlamydiales</taxon>
        <taxon>Chlamydiaceae</taxon>
        <taxon>Chlamydia/Chlamydophila group</taxon>
        <taxon>Chlamydia</taxon>
    </lineage>
</organism>
<dbReference type="PANTHER" id="PTHR42915">
    <property type="entry name" value="HYPOTHETICAL 460 KDA PROTEIN IN FEUA-SIGW INTERGENIC REGION [PRECURSOR]"/>
    <property type="match status" value="1"/>
</dbReference>
<keyword evidence="1" id="KW-0472">Membrane</keyword>
<accession>A0ABN3YS50</accession>
<evidence type="ECO:0000256" key="1">
    <source>
        <dbReference type="SAM" id="Phobius"/>
    </source>
</evidence>
<dbReference type="PIRSF" id="PIRSF016719">
    <property type="entry name" value="UCP016719"/>
    <property type="match status" value="1"/>
</dbReference>
<evidence type="ECO:0000259" key="2">
    <source>
        <dbReference type="Pfam" id="PF07075"/>
    </source>
</evidence>
<dbReference type="InterPro" id="IPR048502">
    <property type="entry name" value="NamZ_N"/>
</dbReference>
<evidence type="ECO:0000259" key="3">
    <source>
        <dbReference type="Pfam" id="PF20732"/>
    </source>
</evidence>
<feature type="domain" description="Peptidoglycan beta-N-acetylmuramidase NamZ C-terminal" evidence="3">
    <location>
        <begin position="257"/>
        <end position="418"/>
    </location>
</feature>
<dbReference type="Gene3D" id="3.40.50.12170">
    <property type="entry name" value="Uncharacterised protein PF07075, DUF1343"/>
    <property type="match status" value="1"/>
</dbReference>
<protein>
    <recommendedName>
        <fullName evidence="6">DUF1343 domain-containing protein</fullName>
    </recommendedName>
</protein>
<dbReference type="Pfam" id="PF20732">
    <property type="entry name" value="NamZ_C"/>
    <property type="match status" value="1"/>
</dbReference>
<feature type="domain" description="Peptidoglycan beta-N-acetylmuramidase NamZ N-terminal" evidence="2">
    <location>
        <begin position="55"/>
        <end position="252"/>
    </location>
</feature>
<dbReference type="Proteomes" id="UP000000424">
    <property type="component" value="Chromosome"/>
</dbReference>
<keyword evidence="1" id="KW-0812">Transmembrane</keyword>
<dbReference type="PANTHER" id="PTHR42915:SF1">
    <property type="entry name" value="PEPTIDOGLYCAN BETA-N-ACETYLMURAMIDASE NAMZ"/>
    <property type="match status" value="1"/>
</dbReference>
<dbReference type="InterPro" id="IPR048503">
    <property type="entry name" value="NamZ_C"/>
</dbReference>
<evidence type="ECO:0000313" key="5">
    <source>
        <dbReference type="Proteomes" id="UP000000424"/>
    </source>
</evidence>
<feature type="transmembrane region" description="Helical" evidence="1">
    <location>
        <begin position="256"/>
        <end position="278"/>
    </location>
</feature>
<reference evidence="4" key="1">
    <citation type="submission" date="2002-05" db="EMBL/GenBank/DDBJ databases">
        <title>The genome sequence of Chlamydia pneumoniae TW183 and comparison with other Chlamydia strains based on whole genome sequence analysis.</title>
        <authorList>
            <person name="Geng M.M."/>
            <person name="Schuhmacher A."/>
            <person name="Muehldorfer I."/>
            <person name="Bensch K.W."/>
            <person name="Schaefer K.P."/>
            <person name="Schneider S."/>
            <person name="Pohl T."/>
            <person name="Essig A."/>
            <person name="Marre R."/>
            <person name="Melchers K."/>
        </authorList>
    </citation>
    <scope>NUCLEOTIDE SEQUENCE [LARGE SCALE GENOMIC DNA]</scope>
    <source>
        <strain evidence="4">TW-183</strain>
    </source>
</reference>
<dbReference type="EMBL" id="AE009440">
    <property type="protein sequence ID" value="AAP98733.1"/>
    <property type="molecule type" value="Genomic_DNA"/>
</dbReference>